<dbReference type="EMBL" id="CM056741">
    <property type="protein sequence ID" value="KAJ8683383.1"/>
    <property type="molecule type" value="Genomic_DNA"/>
</dbReference>
<protein>
    <submittedName>
        <fullName evidence="1">Uncharacterized protein</fullName>
    </submittedName>
</protein>
<gene>
    <name evidence="1" type="ORF">QAD02_019175</name>
</gene>
<reference evidence="1" key="1">
    <citation type="submission" date="2023-04" db="EMBL/GenBank/DDBJ databases">
        <title>A chromosome-level genome assembly of the parasitoid wasp Eretmocerus hayati.</title>
        <authorList>
            <person name="Zhong Y."/>
            <person name="Liu S."/>
            <person name="Liu Y."/>
        </authorList>
    </citation>
    <scope>NUCLEOTIDE SEQUENCE</scope>
    <source>
        <strain evidence="1">ZJU_SS_LIU_2023</strain>
    </source>
</reference>
<evidence type="ECO:0000313" key="2">
    <source>
        <dbReference type="Proteomes" id="UP001239111"/>
    </source>
</evidence>
<comment type="caution">
    <text evidence="1">The sequence shown here is derived from an EMBL/GenBank/DDBJ whole genome shotgun (WGS) entry which is preliminary data.</text>
</comment>
<name>A0ACC2PK05_9HYME</name>
<proteinExistence type="predicted"/>
<sequence>MFIPLVAVGEALSSACPFGEENPECSTSSREEFPYHAIIFLNSIYNVYVPESSGVIISNNYVLSVTNPLQKDIIACCNHSIWVGSHDQSIGLIEHKAELSMIGKFNEISLYKLNKHIEFDAMAWPISILEAVDGAKQGEQASYTSLIHNWGYCDGVILASKAIIYKGLNCNHSVRHAHSLFYHQPPEAILCADLYESQCYEHKYSALLIRGKLAGLSYDVPHESKLQPDWLGFYIDVSYYRDMIREHTGI</sequence>
<organism evidence="1 2">
    <name type="scientific">Eretmocerus hayati</name>
    <dbReference type="NCBI Taxonomy" id="131215"/>
    <lineage>
        <taxon>Eukaryota</taxon>
        <taxon>Metazoa</taxon>
        <taxon>Ecdysozoa</taxon>
        <taxon>Arthropoda</taxon>
        <taxon>Hexapoda</taxon>
        <taxon>Insecta</taxon>
        <taxon>Pterygota</taxon>
        <taxon>Neoptera</taxon>
        <taxon>Endopterygota</taxon>
        <taxon>Hymenoptera</taxon>
        <taxon>Apocrita</taxon>
        <taxon>Proctotrupomorpha</taxon>
        <taxon>Chalcidoidea</taxon>
        <taxon>Aphelinidae</taxon>
        <taxon>Aphelininae</taxon>
        <taxon>Eretmocerus</taxon>
    </lineage>
</organism>
<keyword evidence="2" id="KW-1185">Reference proteome</keyword>
<dbReference type="Proteomes" id="UP001239111">
    <property type="component" value="Chromosome 1"/>
</dbReference>
<accession>A0ACC2PK05</accession>
<evidence type="ECO:0000313" key="1">
    <source>
        <dbReference type="EMBL" id="KAJ8683383.1"/>
    </source>
</evidence>